<dbReference type="STRING" id="592010.GCWU000182_001515"/>
<dbReference type="Pfam" id="PF01381">
    <property type="entry name" value="HTH_3"/>
    <property type="match status" value="1"/>
</dbReference>
<dbReference type="InterPro" id="IPR001387">
    <property type="entry name" value="Cro/C1-type_HTH"/>
</dbReference>
<sequence>MDIQLFIQRRKSLGISQSELCQGICTQATLSRFENQGQVPSVKILLDLCQRLDMSLGELFPRQDVQSTELYQHIEAAENAFVRADYKLASQELAAVDAKQVSPLSLKKRYLYLKGFLAALAKASINDSFFYLNQLMTDLHTDFEPLYSSLAAAGLGLAYANAGESERAHHYFEKAQDGLLDYEPANSQELWRILNIILHTANFYATAQEYDQSNRLLLHGISLSSQASVSNYVDRLYFRLAQNAEAQGLEVEQIKAYSADALAFAKFNGNSQLLARIKQFQSHI</sequence>
<dbReference type="InterPro" id="IPR011990">
    <property type="entry name" value="TPR-like_helical_dom_sf"/>
</dbReference>
<dbReference type="OrthoDB" id="1150409at2"/>
<dbReference type="HOGENOM" id="CLU_053304_2_0_9"/>
<accession>W1Q5Y4</accession>
<keyword evidence="3" id="KW-1185">Reference proteome</keyword>
<dbReference type="RefSeq" id="WP_023392157.1">
    <property type="nucleotide sequence ID" value="NZ_KI535340.1"/>
</dbReference>
<dbReference type="InterPro" id="IPR053163">
    <property type="entry name" value="HTH-type_regulator_Rgg"/>
</dbReference>
<feature type="domain" description="HTH cro/C1-type" evidence="1">
    <location>
        <begin position="6"/>
        <end position="59"/>
    </location>
</feature>
<evidence type="ECO:0000313" key="2">
    <source>
        <dbReference type="EMBL" id="ESK65354.1"/>
    </source>
</evidence>
<dbReference type="PROSITE" id="PS50943">
    <property type="entry name" value="HTH_CROC1"/>
    <property type="match status" value="1"/>
</dbReference>
<dbReference type="GeneID" id="84818013"/>
<organism evidence="2 3">
    <name type="scientific">Abiotrophia defectiva ATCC 49176</name>
    <dbReference type="NCBI Taxonomy" id="592010"/>
    <lineage>
        <taxon>Bacteria</taxon>
        <taxon>Bacillati</taxon>
        <taxon>Bacillota</taxon>
        <taxon>Bacilli</taxon>
        <taxon>Lactobacillales</taxon>
        <taxon>Aerococcaceae</taxon>
        <taxon>Abiotrophia</taxon>
    </lineage>
</organism>
<dbReference type="Proteomes" id="UP000019050">
    <property type="component" value="Unassembled WGS sequence"/>
</dbReference>
<dbReference type="SUPFAM" id="SSF47413">
    <property type="entry name" value="lambda repressor-like DNA-binding domains"/>
    <property type="match status" value="1"/>
</dbReference>
<proteinExistence type="predicted"/>
<comment type="caution">
    <text evidence="2">The sequence shown here is derived from an EMBL/GenBank/DDBJ whole genome shotgun (WGS) entry which is preliminary data.</text>
</comment>
<keyword evidence="2" id="KW-0238">DNA-binding</keyword>
<dbReference type="Gene3D" id="1.25.40.10">
    <property type="entry name" value="Tetratricopeptide repeat domain"/>
    <property type="match status" value="1"/>
</dbReference>
<dbReference type="PANTHER" id="PTHR37038">
    <property type="entry name" value="TRANSCRIPTIONAL REGULATOR-RELATED"/>
    <property type="match status" value="1"/>
</dbReference>
<dbReference type="CDD" id="cd00093">
    <property type="entry name" value="HTH_XRE"/>
    <property type="match status" value="1"/>
</dbReference>
<dbReference type="eggNOG" id="COG1396">
    <property type="taxonomic scope" value="Bacteria"/>
</dbReference>
<dbReference type="InterPro" id="IPR010982">
    <property type="entry name" value="Lambda_DNA-bd_dom_sf"/>
</dbReference>
<dbReference type="GO" id="GO:0003677">
    <property type="term" value="F:DNA binding"/>
    <property type="evidence" value="ECO:0007669"/>
    <property type="project" value="UniProtKB-KW"/>
</dbReference>
<gene>
    <name evidence="2" type="ORF">GCWU000182_001515</name>
</gene>
<name>W1Q5Y4_ABIDE</name>
<protein>
    <submittedName>
        <fullName evidence="2">DNA-binding helix-turn-helix protein</fullName>
    </submittedName>
</protein>
<dbReference type="AlphaFoldDB" id="W1Q5Y4"/>
<dbReference type="SMART" id="SM00530">
    <property type="entry name" value="HTH_XRE"/>
    <property type="match status" value="1"/>
</dbReference>
<evidence type="ECO:0000259" key="1">
    <source>
        <dbReference type="PROSITE" id="PS50943"/>
    </source>
</evidence>
<dbReference type="EMBL" id="ACIN03000013">
    <property type="protein sequence ID" value="ESK65354.1"/>
    <property type="molecule type" value="Genomic_DNA"/>
</dbReference>
<evidence type="ECO:0000313" key="3">
    <source>
        <dbReference type="Proteomes" id="UP000019050"/>
    </source>
</evidence>
<reference evidence="2" key="1">
    <citation type="submission" date="2013-06" db="EMBL/GenBank/DDBJ databases">
        <authorList>
            <person name="Weinstock G."/>
            <person name="Sodergren E."/>
            <person name="Clifton S."/>
            <person name="Fulton L."/>
            <person name="Fulton B."/>
            <person name="Courtney L."/>
            <person name="Fronick C."/>
            <person name="Harrison M."/>
            <person name="Strong C."/>
            <person name="Farmer C."/>
            <person name="Delahaunty K."/>
            <person name="Markovic C."/>
            <person name="Hall O."/>
            <person name="Minx P."/>
            <person name="Tomlinson C."/>
            <person name="Mitreva M."/>
            <person name="Nelson J."/>
            <person name="Hou S."/>
            <person name="Wollam A."/>
            <person name="Pepin K.H."/>
            <person name="Johnson M."/>
            <person name="Bhonagiri V."/>
            <person name="Nash W.E."/>
            <person name="Warren W."/>
            <person name="Chinwalla A."/>
            <person name="Mardis E.R."/>
            <person name="Wilson R.K."/>
        </authorList>
    </citation>
    <scope>NUCLEOTIDE SEQUENCE [LARGE SCALE GENOMIC DNA]</scope>
    <source>
        <strain evidence="2">ATCC 49176</strain>
    </source>
</reference>